<dbReference type="EMBL" id="CP036269">
    <property type="protein sequence ID" value="QDT40767.1"/>
    <property type="molecule type" value="Genomic_DNA"/>
</dbReference>
<accession>A0A517RA48</accession>
<keyword evidence="2" id="KW-1185">Reference proteome</keyword>
<dbReference type="KEGG" id="gaz:Pan241w_08260"/>
<proteinExistence type="predicted"/>
<organism evidence="1 2">
    <name type="scientific">Gimesia alba</name>
    <dbReference type="NCBI Taxonomy" id="2527973"/>
    <lineage>
        <taxon>Bacteria</taxon>
        <taxon>Pseudomonadati</taxon>
        <taxon>Planctomycetota</taxon>
        <taxon>Planctomycetia</taxon>
        <taxon>Planctomycetales</taxon>
        <taxon>Planctomycetaceae</taxon>
        <taxon>Gimesia</taxon>
    </lineage>
</organism>
<dbReference type="Proteomes" id="UP000317171">
    <property type="component" value="Chromosome"/>
</dbReference>
<gene>
    <name evidence="1" type="ORF">Pan241w_08260</name>
</gene>
<evidence type="ECO:0000313" key="1">
    <source>
        <dbReference type="EMBL" id="QDT40767.1"/>
    </source>
</evidence>
<evidence type="ECO:0000313" key="2">
    <source>
        <dbReference type="Proteomes" id="UP000317171"/>
    </source>
</evidence>
<reference evidence="1 2" key="1">
    <citation type="submission" date="2019-02" db="EMBL/GenBank/DDBJ databases">
        <title>Deep-cultivation of Planctomycetes and their phenomic and genomic characterization uncovers novel biology.</title>
        <authorList>
            <person name="Wiegand S."/>
            <person name="Jogler M."/>
            <person name="Boedeker C."/>
            <person name="Pinto D."/>
            <person name="Vollmers J."/>
            <person name="Rivas-Marin E."/>
            <person name="Kohn T."/>
            <person name="Peeters S.H."/>
            <person name="Heuer A."/>
            <person name="Rast P."/>
            <person name="Oberbeckmann S."/>
            <person name="Bunk B."/>
            <person name="Jeske O."/>
            <person name="Meyerdierks A."/>
            <person name="Storesund J.E."/>
            <person name="Kallscheuer N."/>
            <person name="Luecker S."/>
            <person name="Lage O.M."/>
            <person name="Pohl T."/>
            <person name="Merkel B.J."/>
            <person name="Hornburger P."/>
            <person name="Mueller R.-W."/>
            <person name="Bruemmer F."/>
            <person name="Labrenz M."/>
            <person name="Spormann A.M."/>
            <person name="Op den Camp H."/>
            <person name="Overmann J."/>
            <person name="Amann R."/>
            <person name="Jetten M.S.M."/>
            <person name="Mascher T."/>
            <person name="Medema M.H."/>
            <person name="Devos D.P."/>
            <person name="Kaster A.-K."/>
            <person name="Ovreas L."/>
            <person name="Rohde M."/>
            <person name="Galperin M.Y."/>
            <person name="Jogler C."/>
        </authorList>
    </citation>
    <scope>NUCLEOTIDE SEQUENCE [LARGE SCALE GENOMIC DNA]</scope>
    <source>
        <strain evidence="1 2">Pan241w</strain>
    </source>
</reference>
<name>A0A517RA48_9PLAN</name>
<dbReference type="AlphaFoldDB" id="A0A517RA48"/>
<sequence length="33" mass="3492">MGQADFPGNVGSRSCGGVDEVNLLAFYFVVTKI</sequence>
<protein>
    <submittedName>
        <fullName evidence="1">Uncharacterized protein</fullName>
    </submittedName>
</protein>